<name>A0AAD5WNV1_9PEZI</name>
<evidence type="ECO:0000313" key="2">
    <source>
        <dbReference type="Proteomes" id="UP001201980"/>
    </source>
</evidence>
<dbReference type="AlphaFoldDB" id="A0AAD5WNV1"/>
<evidence type="ECO:0000313" key="1">
    <source>
        <dbReference type="EMBL" id="KAJ2894035.1"/>
    </source>
</evidence>
<dbReference type="Proteomes" id="UP001201980">
    <property type="component" value="Unassembled WGS sequence"/>
</dbReference>
<proteinExistence type="predicted"/>
<comment type="caution">
    <text evidence="1">The sequence shown here is derived from an EMBL/GenBank/DDBJ whole genome shotgun (WGS) entry which is preliminary data.</text>
</comment>
<accession>A0AAD5WNV1</accession>
<protein>
    <submittedName>
        <fullName evidence="1">Uncharacterized protein</fullName>
    </submittedName>
</protein>
<organism evidence="1 2">
    <name type="scientific">Zalerion maritima</name>
    <dbReference type="NCBI Taxonomy" id="339359"/>
    <lineage>
        <taxon>Eukaryota</taxon>
        <taxon>Fungi</taxon>
        <taxon>Dikarya</taxon>
        <taxon>Ascomycota</taxon>
        <taxon>Pezizomycotina</taxon>
        <taxon>Sordariomycetes</taxon>
        <taxon>Lulworthiomycetidae</taxon>
        <taxon>Lulworthiales</taxon>
        <taxon>Lulworthiaceae</taxon>
        <taxon>Zalerion</taxon>
    </lineage>
</organism>
<sequence length="232" mass="24817">MGIIMAFVRLPSTLEYSLFIGITDANTNTNKGYHAAKTQKRFEQKTLAHNTRRDGMFPSSQGSPESTDPFAVLWRVVRLQQAAANSGAERWILGTSPEYDIILPSTQPSPSPIPAAHEFTLDGNAVFRNAGHGIHVTLFSHAGEGTAMGGNWVLRPSDGDSLGIGKAVFVVEMAGARFAVVTPSAKSTRRGMRQGTSCVFSSRIANLQKTLSQVVASMLSGLSLNTSSMACD</sequence>
<dbReference type="EMBL" id="JAKWBI020000538">
    <property type="protein sequence ID" value="KAJ2894035.1"/>
    <property type="molecule type" value="Genomic_DNA"/>
</dbReference>
<reference evidence="1" key="1">
    <citation type="submission" date="2022-07" db="EMBL/GenBank/DDBJ databases">
        <title>Draft genome sequence of Zalerion maritima ATCC 34329, a (micro)plastics degrading marine fungus.</title>
        <authorList>
            <person name="Paco A."/>
            <person name="Goncalves M.F.M."/>
            <person name="Rocha-Santos T.A.P."/>
            <person name="Alves A."/>
        </authorList>
    </citation>
    <scope>NUCLEOTIDE SEQUENCE</scope>
    <source>
        <strain evidence="1">ATCC 34329</strain>
    </source>
</reference>
<gene>
    <name evidence="1" type="ORF">MKZ38_007977</name>
</gene>
<keyword evidence="2" id="KW-1185">Reference proteome</keyword>